<dbReference type="EMBL" id="BAVZ01000013">
    <property type="protein sequence ID" value="GAF09607.1"/>
    <property type="molecule type" value="Genomic_DNA"/>
</dbReference>
<dbReference type="GO" id="GO:0016887">
    <property type="term" value="F:ATP hydrolysis activity"/>
    <property type="evidence" value="ECO:0007669"/>
    <property type="project" value="InterPro"/>
</dbReference>
<keyword evidence="6" id="KW-1185">Reference proteome</keyword>
<dbReference type="Pfam" id="PF00005">
    <property type="entry name" value="ABC_tran"/>
    <property type="match status" value="1"/>
</dbReference>
<gene>
    <name evidence="5" type="ORF">JCM16418_3755</name>
</gene>
<dbReference type="InterPro" id="IPR051782">
    <property type="entry name" value="ABC_Transporter_VariousFunc"/>
</dbReference>
<keyword evidence="2" id="KW-0547">Nucleotide-binding</keyword>
<dbReference type="CDD" id="cd03230">
    <property type="entry name" value="ABC_DR_subfamily_A"/>
    <property type="match status" value="1"/>
</dbReference>
<comment type="caution">
    <text evidence="5">The sequence shown here is derived from an EMBL/GenBank/DDBJ whole genome shotgun (WGS) entry which is preliminary data.</text>
</comment>
<evidence type="ECO:0000313" key="5">
    <source>
        <dbReference type="EMBL" id="GAF09607.1"/>
    </source>
</evidence>
<proteinExistence type="predicted"/>
<dbReference type="SMART" id="SM00382">
    <property type="entry name" value="AAA"/>
    <property type="match status" value="1"/>
</dbReference>
<evidence type="ECO:0000259" key="4">
    <source>
        <dbReference type="PROSITE" id="PS50893"/>
    </source>
</evidence>
<name>W7YME7_9BACL</name>
<dbReference type="InterPro" id="IPR003593">
    <property type="entry name" value="AAA+_ATPase"/>
</dbReference>
<sequence>MMNTQQGSVLDVSIEEAGYELGHPRIWDISFQVASGELVGIIGPNGAGKSTTIKTLLGLTKYAQASVSIGGRSIEGTYAYVPEQPIYYEDLTLWEHLDLAAAANEIAYEEFVSEAEKLLIRFGMSEVRHLLPSGFSKGMKQKMMLMLGFLAKPDVYIVDEPFMGLDPRATRDFLNLLDDERKRGAGVLMSPHMCWIQQREYVIHSY</sequence>
<evidence type="ECO:0000256" key="3">
    <source>
        <dbReference type="ARBA" id="ARBA00022840"/>
    </source>
</evidence>
<dbReference type="Proteomes" id="UP000019364">
    <property type="component" value="Unassembled WGS sequence"/>
</dbReference>
<keyword evidence="3" id="KW-0067">ATP-binding</keyword>
<dbReference type="InterPro" id="IPR027417">
    <property type="entry name" value="P-loop_NTPase"/>
</dbReference>
<dbReference type="GO" id="GO:0005524">
    <property type="term" value="F:ATP binding"/>
    <property type="evidence" value="ECO:0007669"/>
    <property type="project" value="UniProtKB-KW"/>
</dbReference>
<protein>
    <submittedName>
        <fullName evidence="5">ABC transporter</fullName>
    </submittedName>
</protein>
<evidence type="ECO:0000313" key="6">
    <source>
        <dbReference type="Proteomes" id="UP000019364"/>
    </source>
</evidence>
<dbReference type="SUPFAM" id="SSF52540">
    <property type="entry name" value="P-loop containing nucleoside triphosphate hydrolases"/>
    <property type="match status" value="1"/>
</dbReference>
<reference evidence="5 6" key="1">
    <citation type="journal article" date="2014" name="Genome Announc.">
        <title>Draft Genome Sequence of Paenibacillus pini JCM 16418T, Isolated from the Rhizosphere of Pine Tree.</title>
        <authorList>
            <person name="Yuki M."/>
            <person name="Oshima K."/>
            <person name="Suda W."/>
            <person name="Oshida Y."/>
            <person name="Kitamura K."/>
            <person name="Iida Y."/>
            <person name="Hattori M."/>
            <person name="Ohkuma M."/>
        </authorList>
    </citation>
    <scope>NUCLEOTIDE SEQUENCE [LARGE SCALE GENOMIC DNA]</scope>
    <source>
        <strain evidence="5 6">JCM 16418</strain>
    </source>
</reference>
<dbReference type="InterPro" id="IPR003439">
    <property type="entry name" value="ABC_transporter-like_ATP-bd"/>
</dbReference>
<organism evidence="5 6">
    <name type="scientific">Paenibacillus pini JCM 16418</name>
    <dbReference type="NCBI Taxonomy" id="1236976"/>
    <lineage>
        <taxon>Bacteria</taxon>
        <taxon>Bacillati</taxon>
        <taxon>Bacillota</taxon>
        <taxon>Bacilli</taxon>
        <taxon>Bacillales</taxon>
        <taxon>Paenibacillaceae</taxon>
        <taxon>Paenibacillus</taxon>
    </lineage>
</organism>
<dbReference type="AlphaFoldDB" id="W7YME7"/>
<dbReference type="PANTHER" id="PTHR42939:SF2">
    <property type="entry name" value="ABC-TYPE TRANSPORTER ATP-BINDING PROTEIN ECSA"/>
    <property type="match status" value="1"/>
</dbReference>
<keyword evidence="1" id="KW-0813">Transport</keyword>
<dbReference type="PROSITE" id="PS50893">
    <property type="entry name" value="ABC_TRANSPORTER_2"/>
    <property type="match status" value="1"/>
</dbReference>
<accession>W7YME7</accession>
<dbReference type="eggNOG" id="COG1131">
    <property type="taxonomic scope" value="Bacteria"/>
</dbReference>
<dbReference type="Gene3D" id="3.40.50.300">
    <property type="entry name" value="P-loop containing nucleotide triphosphate hydrolases"/>
    <property type="match status" value="1"/>
</dbReference>
<feature type="domain" description="ABC transporter" evidence="4">
    <location>
        <begin position="9"/>
        <end position="206"/>
    </location>
</feature>
<evidence type="ECO:0000256" key="2">
    <source>
        <dbReference type="ARBA" id="ARBA00022741"/>
    </source>
</evidence>
<evidence type="ECO:0000256" key="1">
    <source>
        <dbReference type="ARBA" id="ARBA00022448"/>
    </source>
</evidence>
<dbReference type="STRING" id="1236976.JCM16418_3755"/>
<dbReference type="PANTHER" id="PTHR42939">
    <property type="entry name" value="ABC TRANSPORTER ATP-BINDING PROTEIN ALBC-RELATED"/>
    <property type="match status" value="1"/>
</dbReference>